<dbReference type="OrthoDB" id="660752at2"/>
<reference evidence="1 2" key="1">
    <citation type="submission" date="2016-10" db="EMBL/GenBank/DDBJ databases">
        <title>Draft Genome Sequence of Rhizobacteria Flavobacterium johnsoniae CI04.</title>
        <authorList>
            <person name="Bravo J.I."/>
            <person name="Lozano G.L."/>
            <person name="Handelsman J."/>
        </authorList>
    </citation>
    <scope>NUCLEOTIDE SEQUENCE [LARGE SCALE GENOMIC DNA]</scope>
    <source>
        <strain evidence="1 2">CI04</strain>
    </source>
</reference>
<proteinExistence type="predicted"/>
<organism evidence="1 2">
    <name type="scientific">Flavobacterium johnsoniae</name>
    <name type="common">Cytophaga johnsonae</name>
    <dbReference type="NCBI Taxonomy" id="986"/>
    <lineage>
        <taxon>Bacteria</taxon>
        <taxon>Pseudomonadati</taxon>
        <taxon>Bacteroidota</taxon>
        <taxon>Flavobacteriia</taxon>
        <taxon>Flavobacteriales</taxon>
        <taxon>Flavobacteriaceae</taxon>
        <taxon>Flavobacterium</taxon>
    </lineage>
</organism>
<dbReference type="RefSeq" id="WP_071638212.1">
    <property type="nucleotide sequence ID" value="NZ_MLFK01000010.1"/>
</dbReference>
<dbReference type="EMBL" id="MLFK01000010">
    <property type="protein sequence ID" value="OIV40087.1"/>
    <property type="molecule type" value="Genomic_DNA"/>
</dbReference>
<sequence length="231" mass="26302">MRKSLIILSCCPLFLGCEQVSQSIRETFKTNDSIVNKETAAPDVQTEVPQADVQKIVNEALEKHAAAQNSLENKTTDLLKDLNGLKKAEEALKQLPQYSGKEIYVYSTLYFYNNGTINVMLQHPENKKYVDTYEYKNKVWSEPKPVQLSIRDDVQKRLVPLKTISFANAAKVFDIYNEKAASVEGAKPATSVYISIWDNKIRWYPSSISGSRERYSIQFNDDGTLKTFIQD</sequence>
<dbReference type="Proteomes" id="UP000182826">
    <property type="component" value="Unassembled WGS sequence"/>
</dbReference>
<evidence type="ECO:0000313" key="2">
    <source>
        <dbReference type="Proteomes" id="UP000182826"/>
    </source>
</evidence>
<evidence type="ECO:0008006" key="3">
    <source>
        <dbReference type="Google" id="ProtNLM"/>
    </source>
</evidence>
<evidence type="ECO:0000313" key="1">
    <source>
        <dbReference type="EMBL" id="OIV40087.1"/>
    </source>
</evidence>
<name>A0A1J7BN13_FLAJO</name>
<comment type="caution">
    <text evidence="1">The sequence shown here is derived from an EMBL/GenBank/DDBJ whole genome shotgun (WGS) entry which is preliminary data.</text>
</comment>
<dbReference type="PROSITE" id="PS51257">
    <property type="entry name" value="PROKAR_LIPOPROTEIN"/>
    <property type="match status" value="1"/>
</dbReference>
<keyword evidence="2" id="KW-1185">Reference proteome</keyword>
<gene>
    <name evidence="1" type="ORF">BKM63_19215</name>
</gene>
<dbReference type="AlphaFoldDB" id="A0A1J7BN13"/>
<protein>
    <recommendedName>
        <fullName evidence="3">Lipoprotein</fullName>
    </recommendedName>
</protein>
<accession>A0A1J7BN13</accession>